<reference evidence="1 2" key="1">
    <citation type="journal article" date="2019" name="Genome Biol. Evol.">
        <title>Day and night: Metabolic profiles and evolutionary relationships of six axenic non-marine cyanobacteria.</title>
        <authorList>
            <person name="Will S.E."/>
            <person name="Henke P."/>
            <person name="Boedeker C."/>
            <person name="Huang S."/>
            <person name="Brinkmann H."/>
            <person name="Rohde M."/>
            <person name="Jarek M."/>
            <person name="Friedl T."/>
            <person name="Seufert S."/>
            <person name="Schumacher M."/>
            <person name="Overmann J."/>
            <person name="Neumann-Schaal M."/>
            <person name="Petersen J."/>
        </authorList>
    </citation>
    <scope>NUCLEOTIDE SEQUENCE [LARGE SCALE GENOMIC DNA]</scope>
    <source>
        <strain evidence="1 2">SAG 39.79</strain>
    </source>
</reference>
<comment type="caution">
    <text evidence="1">The sequence shown here is derived from an EMBL/GenBank/DDBJ whole genome shotgun (WGS) entry which is preliminary data.</text>
</comment>
<dbReference type="AlphaFoldDB" id="A0AB37UE72"/>
<organism evidence="1 2">
    <name type="scientific">Chroococcidiopsis cubana SAG 39.79</name>
    <dbReference type="NCBI Taxonomy" id="388085"/>
    <lineage>
        <taxon>Bacteria</taxon>
        <taxon>Bacillati</taxon>
        <taxon>Cyanobacteriota</taxon>
        <taxon>Cyanophyceae</taxon>
        <taxon>Chroococcidiopsidales</taxon>
        <taxon>Chroococcidiopsidaceae</taxon>
        <taxon>Chroococcidiopsis</taxon>
    </lineage>
</organism>
<gene>
    <name evidence="1" type="ORF">DSM107010_48110</name>
</gene>
<keyword evidence="2" id="KW-1185">Reference proteome</keyword>
<name>A0AB37UE72_9CYAN</name>
<dbReference type="EMBL" id="RSCK01000055">
    <property type="protein sequence ID" value="RUT08094.1"/>
    <property type="molecule type" value="Genomic_DNA"/>
</dbReference>
<accession>A0AB37UE72</accession>
<dbReference type="Proteomes" id="UP000282574">
    <property type="component" value="Unassembled WGS sequence"/>
</dbReference>
<protein>
    <submittedName>
        <fullName evidence="1">Uncharacterized protein</fullName>
    </submittedName>
</protein>
<sequence>MREVMREDRVARIRALPSPQCDGEQKFLAAYPLSELDHDKILPTLAKKYFDRN</sequence>
<dbReference type="RefSeq" id="WP_015155917.1">
    <property type="nucleotide sequence ID" value="NZ_JAVKZF010000001.1"/>
</dbReference>
<evidence type="ECO:0000313" key="2">
    <source>
        <dbReference type="Proteomes" id="UP000282574"/>
    </source>
</evidence>
<evidence type="ECO:0000313" key="1">
    <source>
        <dbReference type="EMBL" id="RUT08094.1"/>
    </source>
</evidence>
<proteinExistence type="predicted"/>